<dbReference type="RefSeq" id="WP_285966343.1">
    <property type="nucleotide sequence ID" value="NZ_CP127294.1"/>
</dbReference>
<dbReference type="SUPFAM" id="SSF53067">
    <property type="entry name" value="Actin-like ATPase domain"/>
    <property type="match status" value="1"/>
</dbReference>
<evidence type="ECO:0000313" key="1">
    <source>
        <dbReference type="EMBL" id="WIX75573.1"/>
    </source>
</evidence>
<dbReference type="Proteomes" id="UP001236014">
    <property type="component" value="Chromosome"/>
</dbReference>
<reference evidence="1 2" key="1">
    <citation type="submission" date="2023-06" db="EMBL/GenBank/DDBJ databases">
        <authorList>
            <person name="Oyuntsetseg B."/>
            <person name="Kim S.B."/>
        </authorList>
    </citation>
    <scope>NUCLEOTIDE SEQUENCE [LARGE SCALE GENOMIC DNA]</scope>
    <source>
        <strain evidence="1 2">2-15</strain>
    </source>
</reference>
<dbReference type="Gene3D" id="3.30.420.40">
    <property type="match status" value="1"/>
</dbReference>
<dbReference type="KEGG" id="acab:QRX50_29185"/>
<accession>A0A9Y2IBS1</accession>
<organism evidence="1 2">
    <name type="scientific">Amycolatopsis carbonis</name>
    <dbReference type="NCBI Taxonomy" id="715471"/>
    <lineage>
        <taxon>Bacteria</taxon>
        <taxon>Bacillati</taxon>
        <taxon>Actinomycetota</taxon>
        <taxon>Actinomycetes</taxon>
        <taxon>Pseudonocardiales</taxon>
        <taxon>Pseudonocardiaceae</taxon>
        <taxon>Amycolatopsis</taxon>
    </lineage>
</organism>
<name>A0A9Y2IBS1_9PSEU</name>
<dbReference type="InterPro" id="IPR043129">
    <property type="entry name" value="ATPase_NBD"/>
</dbReference>
<evidence type="ECO:0000313" key="2">
    <source>
        <dbReference type="Proteomes" id="UP001236014"/>
    </source>
</evidence>
<protein>
    <submittedName>
        <fullName evidence="1">Uncharacterized protein</fullName>
    </submittedName>
</protein>
<dbReference type="EMBL" id="CP127294">
    <property type="protein sequence ID" value="WIX75573.1"/>
    <property type="molecule type" value="Genomic_DNA"/>
</dbReference>
<keyword evidence="2" id="KW-1185">Reference proteome</keyword>
<dbReference type="AlphaFoldDB" id="A0A9Y2IBS1"/>
<gene>
    <name evidence="1" type="ORF">QRX50_29185</name>
</gene>
<sequence>MDQAVRLGVDHLYPFVTAAVRDATNVDEVIDRIEAASGIRPQFLSGEEERG</sequence>
<proteinExistence type="predicted"/>